<dbReference type="PANTHER" id="PTHR31423">
    <property type="entry name" value="YBAK DOMAIN-CONTAINING PROTEIN"/>
    <property type="match status" value="1"/>
</dbReference>
<dbReference type="Pfam" id="PF04073">
    <property type="entry name" value="tRNA_edit"/>
    <property type="match status" value="1"/>
</dbReference>
<dbReference type="Proteomes" id="UP000586305">
    <property type="component" value="Unassembled WGS sequence"/>
</dbReference>
<proteinExistence type="inferred from homology"/>
<dbReference type="Gene3D" id="3.90.960.10">
    <property type="entry name" value="YbaK/aminoacyl-tRNA synthetase-associated domain"/>
    <property type="match status" value="1"/>
</dbReference>
<evidence type="ECO:0000256" key="1">
    <source>
        <dbReference type="ARBA" id="ARBA00010201"/>
    </source>
</evidence>
<feature type="domain" description="YbaK/aminoacyl-tRNA synthetase-associated" evidence="2">
    <location>
        <begin position="51"/>
        <end position="177"/>
    </location>
</feature>
<dbReference type="PANTHER" id="PTHR31423:SF3">
    <property type="entry name" value="PROLYL-TRNA SYNTHETASE ASSOCIATED DOMAIN-CONTAINING PROTEIN 1-RELATED"/>
    <property type="match status" value="1"/>
</dbReference>
<dbReference type="InterPro" id="IPR007214">
    <property type="entry name" value="YbaK/aa-tRNA-synth-assoc-dom"/>
</dbReference>
<dbReference type="SUPFAM" id="SSF55826">
    <property type="entry name" value="YbaK/ProRS associated domain"/>
    <property type="match status" value="1"/>
</dbReference>
<sequence>MKTIAQRVIKLIKCIGVNVVCSCEGLVSESATLHLERVLQQLHIQALQYEHPPLHTCDEADKLQLERAGTRIKNLFLRDNYGRRHFLLLLRAHLKVDLKTLSSQQGVSRLGFASDARLEKYLNIKPGCVSALALINDTEQQVELWIDRGLWSAQLWQCHPLNNTKTWVLTKPQLQQFWQYTHHTPHVIDIPCL</sequence>
<dbReference type="GO" id="GO:0002161">
    <property type="term" value="F:aminoacyl-tRNA deacylase activity"/>
    <property type="evidence" value="ECO:0007669"/>
    <property type="project" value="InterPro"/>
</dbReference>
<reference evidence="3 4" key="1">
    <citation type="submission" date="2020-04" db="EMBL/GenBank/DDBJ databases">
        <title>Pseudoalteromonas caenipelagi sp. nov., isolated from a tidal flat.</title>
        <authorList>
            <person name="Park S."/>
            <person name="Yoon J.-H."/>
        </authorList>
    </citation>
    <scope>NUCLEOTIDE SEQUENCE [LARGE SCALE GENOMIC DNA]</scope>
    <source>
        <strain evidence="3 4">JBTF-M23</strain>
    </source>
</reference>
<dbReference type="GO" id="GO:0004812">
    <property type="term" value="F:aminoacyl-tRNA ligase activity"/>
    <property type="evidence" value="ECO:0007669"/>
    <property type="project" value="UniProtKB-KW"/>
</dbReference>
<comment type="similarity">
    <text evidence="1">Belongs to the PRORSD1 family.</text>
</comment>
<evidence type="ECO:0000259" key="2">
    <source>
        <dbReference type="Pfam" id="PF04073"/>
    </source>
</evidence>
<keyword evidence="4" id="KW-1185">Reference proteome</keyword>
<name>A0A849VJS3_9GAMM</name>
<gene>
    <name evidence="3" type="ORF">HG263_16045</name>
</gene>
<evidence type="ECO:0000313" key="4">
    <source>
        <dbReference type="Proteomes" id="UP000586305"/>
    </source>
</evidence>
<organism evidence="3 4">
    <name type="scientific">Pseudoalteromonas caenipelagi</name>
    <dbReference type="NCBI Taxonomy" id="2726988"/>
    <lineage>
        <taxon>Bacteria</taxon>
        <taxon>Pseudomonadati</taxon>
        <taxon>Pseudomonadota</taxon>
        <taxon>Gammaproteobacteria</taxon>
        <taxon>Alteromonadales</taxon>
        <taxon>Pseudoalteromonadaceae</taxon>
        <taxon>Pseudoalteromonas</taxon>
    </lineage>
</organism>
<comment type="caution">
    <text evidence="3">The sequence shown here is derived from an EMBL/GenBank/DDBJ whole genome shotgun (WGS) entry which is preliminary data.</text>
</comment>
<dbReference type="InterPro" id="IPR036754">
    <property type="entry name" value="YbaK/aa-tRNA-synt-asso_dom_sf"/>
</dbReference>
<dbReference type="InterPro" id="IPR040285">
    <property type="entry name" value="ProX/PRXD1"/>
</dbReference>
<protein>
    <submittedName>
        <fullName evidence="3">Prolyl-tRNA synthetase associated domain-containing protein</fullName>
    </submittedName>
</protein>
<accession>A0A849VJS3</accession>
<dbReference type="AlphaFoldDB" id="A0A849VJS3"/>
<dbReference type="EMBL" id="JABBPG010000007">
    <property type="protein sequence ID" value="NOU52044.1"/>
    <property type="molecule type" value="Genomic_DNA"/>
</dbReference>
<keyword evidence="3" id="KW-0030">Aminoacyl-tRNA synthetase</keyword>
<evidence type="ECO:0000313" key="3">
    <source>
        <dbReference type="EMBL" id="NOU52044.1"/>
    </source>
</evidence>
<keyword evidence="3" id="KW-0436">Ligase</keyword>
<dbReference type="CDD" id="cd04335">
    <property type="entry name" value="PrdX_deacylase"/>
    <property type="match status" value="1"/>
</dbReference>